<proteinExistence type="predicted"/>
<accession>A0ABS9HX16</accession>
<reference evidence="10" key="2">
    <citation type="submission" date="2022-01" db="EMBL/GenBank/DDBJ databases">
        <authorList>
            <person name="Zhou L.Y."/>
        </authorList>
    </citation>
    <scope>NUCLEOTIDE SEQUENCE</scope>
    <source>
        <strain evidence="10">TLK-CK17</strain>
    </source>
</reference>
<dbReference type="InterPro" id="IPR016067">
    <property type="entry name" value="S-AdoMet_deCO2ase_core"/>
</dbReference>
<comment type="cofactor">
    <cofactor evidence="1">
        <name>pyruvate</name>
        <dbReference type="ChEBI" id="CHEBI:15361"/>
    </cofactor>
</comment>
<name>A0ABS9HX16_9GAMM</name>
<evidence type="ECO:0000256" key="7">
    <source>
        <dbReference type="ARBA" id="ARBA00023239"/>
    </source>
</evidence>
<gene>
    <name evidence="10" type="ORF">L3V18_16710</name>
</gene>
<keyword evidence="7 10" id="KW-0456">Lyase</keyword>
<comment type="caution">
    <text evidence="10">The sequence shown here is derived from an EMBL/GenBank/DDBJ whole genome shotgun (WGS) entry which is preliminary data.</text>
</comment>
<keyword evidence="9" id="KW-0670">Pyruvate</keyword>
<evidence type="ECO:0000256" key="9">
    <source>
        <dbReference type="ARBA" id="ARBA00023317"/>
    </source>
</evidence>
<dbReference type="SUPFAM" id="SSF56276">
    <property type="entry name" value="S-adenosylmethionine decarboxylase"/>
    <property type="match status" value="1"/>
</dbReference>
<evidence type="ECO:0000256" key="8">
    <source>
        <dbReference type="ARBA" id="ARBA00023270"/>
    </source>
</evidence>
<organism evidence="10 11">
    <name type="scientific">Marilutibacter chinensis</name>
    <dbReference type="NCBI Taxonomy" id="2912247"/>
    <lineage>
        <taxon>Bacteria</taxon>
        <taxon>Pseudomonadati</taxon>
        <taxon>Pseudomonadota</taxon>
        <taxon>Gammaproteobacteria</taxon>
        <taxon>Lysobacterales</taxon>
        <taxon>Lysobacteraceae</taxon>
        <taxon>Marilutibacter</taxon>
    </lineage>
</organism>
<reference evidence="10" key="1">
    <citation type="submission" date="2022-01" db="EMBL/GenBank/DDBJ databases">
        <title>Lysobacter chinensis sp. nov., a bacterium isolated from cow dung compost.</title>
        <authorList>
            <person name="Liu Y."/>
        </authorList>
    </citation>
    <scope>NUCLEOTIDE SEQUENCE</scope>
    <source>
        <strain evidence="10">TLK-CK17</strain>
    </source>
</reference>
<dbReference type="InterPro" id="IPR003826">
    <property type="entry name" value="AdoMetDC_fam_prok"/>
</dbReference>
<dbReference type="Gene3D" id="3.60.90.10">
    <property type="entry name" value="S-adenosylmethionine decarboxylase"/>
    <property type="match status" value="1"/>
</dbReference>
<evidence type="ECO:0000256" key="4">
    <source>
        <dbReference type="ARBA" id="ARBA00023066"/>
    </source>
</evidence>
<keyword evidence="4" id="KW-0745">Spermidine biosynthesis</keyword>
<keyword evidence="3" id="KW-0068">Autocatalytic cleavage</keyword>
<evidence type="ECO:0000256" key="6">
    <source>
        <dbReference type="ARBA" id="ARBA00023145"/>
    </source>
</evidence>
<protein>
    <submittedName>
        <fullName evidence="10">S-adenosylmethionine decarboxylase</fullName>
        <ecNumber evidence="10">4.1.1.50</ecNumber>
    </submittedName>
</protein>
<evidence type="ECO:0000256" key="5">
    <source>
        <dbReference type="ARBA" id="ARBA00023115"/>
    </source>
</evidence>
<dbReference type="EMBL" id="JAKJPO010000015">
    <property type="protein sequence ID" value="MCF7223416.1"/>
    <property type="molecule type" value="Genomic_DNA"/>
</dbReference>
<keyword evidence="11" id="KW-1185">Reference proteome</keyword>
<dbReference type="Pfam" id="PF02675">
    <property type="entry name" value="AdoMet_dc"/>
    <property type="match status" value="1"/>
</dbReference>
<keyword evidence="8" id="KW-0704">Schiff base</keyword>
<evidence type="ECO:0000256" key="2">
    <source>
        <dbReference type="ARBA" id="ARBA00022793"/>
    </source>
</evidence>
<dbReference type="Proteomes" id="UP001430796">
    <property type="component" value="Unassembled WGS sequence"/>
</dbReference>
<dbReference type="EC" id="4.1.1.50" evidence="10"/>
<keyword evidence="2" id="KW-0210">Decarboxylase</keyword>
<dbReference type="RefSeq" id="WP_237056419.1">
    <property type="nucleotide sequence ID" value="NZ_JAKJPO010000015.1"/>
</dbReference>
<evidence type="ECO:0000313" key="11">
    <source>
        <dbReference type="Proteomes" id="UP001430796"/>
    </source>
</evidence>
<keyword evidence="6" id="KW-0865">Zymogen</keyword>
<evidence type="ECO:0000313" key="10">
    <source>
        <dbReference type="EMBL" id="MCF7223416.1"/>
    </source>
</evidence>
<evidence type="ECO:0000256" key="1">
    <source>
        <dbReference type="ARBA" id="ARBA00001928"/>
    </source>
</evidence>
<evidence type="ECO:0000256" key="3">
    <source>
        <dbReference type="ARBA" id="ARBA00022813"/>
    </source>
</evidence>
<keyword evidence="5" id="KW-0620">Polyamine biosynthesis</keyword>
<sequence>MRDLAPDITRQRLLIEGFYTVAVDHASVEDYLTGIAAHLSLRTYGTPIIHSPAGEGKLENAGFDAFIPLIDSGISLYVWSERKFFATVLFTCKAFDVRQALDFTQRHFGASQLEHREF</sequence>
<dbReference type="GO" id="GO:0004014">
    <property type="term" value="F:adenosylmethionine decarboxylase activity"/>
    <property type="evidence" value="ECO:0007669"/>
    <property type="project" value="UniProtKB-EC"/>
</dbReference>